<comment type="caution">
    <text evidence="1">The sequence shown here is derived from an EMBL/GenBank/DDBJ whole genome shotgun (WGS) entry which is preliminary data.</text>
</comment>
<name>A0A168RAP9_9BACT</name>
<evidence type="ECO:0008006" key="3">
    <source>
        <dbReference type="Google" id="ProtNLM"/>
    </source>
</evidence>
<evidence type="ECO:0000313" key="2">
    <source>
        <dbReference type="Proteomes" id="UP000076983"/>
    </source>
</evidence>
<dbReference type="STRING" id="29557.MGALLINA_05040"/>
<dbReference type="PATRIC" id="fig|29557.3.peg.500"/>
<evidence type="ECO:0000313" key="1">
    <source>
        <dbReference type="EMBL" id="OAB48787.1"/>
    </source>
</evidence>
<accession>A0A168RAP9</accession>
<sequence>MQFYFFIFGILNWIILNKIKRNQSFESLSKFISIWVKFTFKKYPEKYLSILEPLEN</sequence>
<gene>
    <name evidence="1" type="ORF">MGALLINA_05040</name>
</gene>
<protein>
    <recommendedName>
        <fullName evidence="3">Mobile element protein</fullName>
    </recommendedName>
</protein>
<reference evidence="1 2" key="1">
    <citation type="submission" date="2016-03" db="EMBL/GenBank/DDBJ databases">
        <title>Genome sequence of Mycoplasma gallinarum strain Mgn_IPT.</title>
        <authorList>
            <person name="Yacoub E."/>
            <person name="Sirand-Pugnet P."/>
            <person name="Barre A."/>
            <person name="Maurier F."/>
            <person name="Blanchard A."/>
            <person name="Ben Abdelmoumen B.M."/>
        </authorList>
    </citation>
    <scope>NUCLEOTIDE SEQUENCE [LARGE SCALE GENOMIC DNA]</scope>
    <source>
        <strain evidence="1 2">Mgn_IPT</strain>
    </source>
</reference>
<organism evidence="1 2">
    <name type="scientific">Mycoplasmopsis gallinarum</name>
    <dbReference type="NCBI Taxonomy" id="29557"/>
    <lineage>
        <taxon>Bacteria</taxon>
        <taxon>Bacillati</taxon>
        <taxon>Mycoplasmatota</taxon>
        <taxon>Mycoplasmoidales</taxon>
        <taxon>Metamycoplasmataceae</taxon>
        <taxon>Mycoplasmopsis</taxon>
    </lineage>
</organism>
<dbReference type="EMBL" id="LVLH01000040">
    <property type="protein sequence ID" value="OAB48787.1"/>
    <property type="molecule type" value="Genomic_DNA"/>
</dbReference>
<dbReference type="AlphaFoldDB" id="A0A168RAP9"/>
<proteinExistence type="predicted"/>
<keyword evidence="2" id="KW-1185">Reference proteome</keyword>
<dbReference type="Proteomes" id="UP000076983">
    <property type="component" value="Unassembled WGS sequence"/>
</dbReference>